<evidence type="ECO:0000313" key="6">
    <source>
        <dbReference type="Proteomes" id="UP000238634"/>
    </source>
</evidence>
<dbReference type="PANTHER" id="PTHR44757:SF2">
    <property type="entry name" value="BIOFILM ARCHITECTURE MAINTENANCE PROTEIN MBAA"/>
    <property type="match status" value="1"/>
</dbReference>
<dbReference type="PANTHER" id="PTHR44757">
    <property type="entry name" value="DIGUANYLATE CYCLASE DGCP"/>
    <property type="match status" value="1"/>
</dbReference>
<dbReference type="Gene3D" id="3.30.70.270">
    <property type="match status" value="1"/>
</dbReference>
<evidence type="ECO:0000256" key="1">
    <source>
        <dbReference type="SAM" id="Phobius"/>
    </source>
</evidence>
<dbReference type="Pfam" id="PF05226">
    <property type="entry name" value="CHASE2"/>
    <property type="match status" value="1"/>
</dbReference>
<evidence type="ECO:0000259" key="4">
    <source>
        <dbReference type="PROSITE" id="PS50887"/>
    </source>
</evidence>
<dbReference type="STRING" id="1920490.GCA_001895925_03952"/>
<dbReference type="InterPro" id="IPR052155">
    <property type="entry name" value="Biofilm_reg_signaling"/>
</dbReference>
<protein>
    <submittedName>
        <fullName evidence="5">CHASE2 domain-containing protein</fullName>
    </submittedName>
</protein>
<dbReference type="Gene3D" id="3.30.450.20">
    <property type="entry name" value="PAS domain"/>
    <property type="match status" value="1"/>
</dbReference>
<keyword evidence="1" id="KW-0472">Membrane</keyword>
<dbReference type="OrthoDB" id="9759607at2"/>
<dbReference type="InterPro" id="IPR007890">
    <property type="entry name" value="CHASE2"/>
</dbReference>
<sequence>MVQSNKRQKHSWTGLTQAVWETGRVWITTCGVAGCVIALRLTGLLQPWELGALDEFFRLRPLEPVDDRIIIVGLSESDLRRVNWPISDTTLTQLLQKIQSAQPRAIGLDFYRDLPTGAGQPELLKTFREIPHLVGIEQLKDRESDGVAPPPVLAELGQVGFNNVILDSDQKVRRTFLYWRKQSDGKTHQSFSLKLALVYLKEIGIQEQAAAENSRYLRLDRAVFPQFQSNDGVYAQADDGAYQILANFRGPAHHFHTVSVTDILEGRVSAERLRDRIILIGSTATSLKDFTPTPYSSSWTTASESMAGVELQANFISQIISATLDGRTLLKVWVEPGEWVWIWAWALVGTHLSWRLRSPRRSMMAIGVLGFGLTIVCYLAFLGGWVVPLVPPLVALSVSAIVVISNIAHSEEELKRSKEFLHRIINTIPDPIFVKDKNHRWIVLNEAYSRLLGRPIEELVGKSDDQVFSQHEANVFKQQDELVFKYQTEVEHEEEFTSSNGVTYQIATKRSLHKDAAGNLFLVGVIRDITQRKTIEEELRRTAAELLRSNAELRLSQDRLNHLANHDALTGLPNRILLYERLIECLAWANLNTQMVALMFLDLDGFKKINDTLGHGVGDVVLQAVAKRLNGSLRTSDLVARFGGDEFVIILPAVPNVPDVARVAEKILTTLSQAFAISNQTIFVTTSIGISIFPSDGEEADLLIQQADEAMYQAKELGKNQYRFASTVSEL</sequence>
<dbReference type="InterPro" id="IPR043128">
    <property type="entry name" value="Rev_trsase/Diguanyl_cyclase"/>
</dbReference>
<evidence type="ECO:0000313" key="5">
    <source>
        <dbReference type="EMBL" id="PSB19904.1"/>
    </source>
</evidence>
<dbReference type="InterPro" id="IPR035965">
    <property type="entry name" value="PAS-like_dom_sf"/>
</dbReference>
<feature type="transmembrane region" description="Helical" evidence="1">
    <location>
        <begin position="363"/>
        <end position="383"/>
    </location>
</feature>
<dbReference type="CDD" id="cd00130">
    <property type="entry name" value="PAS"/>
    <property type="match status" value="1"/>
</dbReference>
<proteinExistence type="predicted"/>
<accession>A0A2T1DHI2</accession>
<reference evidence="5 6" key="2">
    <citation type="submission" date="2018-03" db="EMBL/GenBank/DDBJ databases">
        <title>The ancient ancestry and fast evolution of plastids.</title>
        <authorList>
            <person name="Moore K.R."/>
            <person name="Magnabosco C."/>
            <person name="Momper L."/>
            <person name="Gold D.A."/>
            <person name="Bosak T."/>
            <person name="Fournier G.P."/>
        </authorList>
    </citation>
    <scope>NUCLEOTIDE SEQUENCE [LARGE SCALE GENOMIC DNA]</scope>
    <source>
        <strain evidence="5 6">ULC007</strain>
    </source>
</reference>
<reference evidence="5 6" key="1">
    <citation type="submission" date="2018-02" db="EMBL/GenBank/DDBJ databases">
        <authorList>
            <person name="Cohen D.B."/>
            <person name="Kent A.D."/>
        </authorList>
    </citation>
    <scope>NUCLEOTIDE SEQUENCE [LARGE SCALE GENOMIC DNA]</scope>
    <source>
        <strain evidence="5 6">ULC007</strain>
    </source>
</reference>
<feature type="domain" description="PAC" evidence="3">
    <location>
        <begin position="490"/>
        <end position="541"/>
    </location>
</feature>
<dbReference type="SUPFAM" id="SSF55073">
    <property type="entry name" value="Nucleotide cyclase"/>
    <property type="match status" value="1"/>
</dbReference>
<evidence type="ECO:0000259" key="2">
    <source>
        <dbReference type="PROSITE" id="PS50112"/>
    </source>
</evidence>
<dbReference type="PROSITE" id="PS50112">
    <property type="entry name" value="PAS"/>
    <property type="match status" value="1"/>
</dbReference>
<dbReference type="Pfam" id="PF00989">
    <property type="entry name" value="PAS"/>
    <property type="match status" value="1"/>
</dbReference>
<dbReference type="InterPro" id="IPR000700">
    <property type="entry name" value="PAS-assoc_C"/>
</dbReference>
<dbReference type="PROSITE" id="PS50113">
    <property type="entry name" value="PAC"/>
    <property type="match status" value="1"/>
</dbReference>
<dbReference type="RefSeq" id="WP_073071071.1">
    <property type="nucleotide sequence ID" value="NZ_MPPI01000010.1"/>
</dbReference>
<dbReference type="SUPFAM" id="SSF55785">
    <property type="entry name" value="PYP-like sensor domain (PAS domain)"/>
    <property type="match status" value="1"/>
</dbReference>
<dbReference type="AlphaFoldDB" id="A0A2T1DHI2"/>
<dbReference type="InterPro" id="IPR000014">
    <property type="entry name" value="PAS"/>
</dbReference>
<dbReference type="GO" id="GO:0006355">
    <property type="term" value="P:regulation of DNA-templated transcription"/>
    <property type="evidence" value="ECO:0007669"/>
    <property type="project" value="InterPro"/>
</dbReference>
<gene>
    <name evidence="5" type="ORF">C7B65_09545</name>
</gene>
<dbReference type="Proteomes" id="UP000238634">
    <property type="component" value="Unassembled WGS sequence"/>
</dbReference>
<keyword evidence="6" id="KW-1185">Reference proteome</keyword>
<feature type="domain" description="GGDEF" evidence="4">
    <location>
        <begin position="594"/>
        <end position="727"/>
    </location>
</feature>
<dbReference type="Pfam" id="PF00990">
    <property type="entry name" value="GGDEF"/>
    <property type="match status" value="1"/>
</dbReference>
<feature type="domain" description="PAS" evidence="2">
    <location>
        <begin position="417"/>
        <end position="463"/>
    </location>
</feature>
<name>A0A2T1DHI2_9CYAN</name>
<dbReference type="CDD" id="cd01949">
    <property type="entry name" value="GGDEF"/>
    <property type="match status" value="1"/>
</dbReference>
<dbReference type="EMBL" id="PVWG01000008">
    <property type="protein sequence ID" value="PSB19904.1"/>
    <property type="molecule type" value="Genomic_DNA"/>
</dbReference>
<dbReference type="SMART" id="SM00267">
    <property type="entry name" value="GGDEF"/>
    <property type="match status" value="1"/>
</dbReference>
<organism evidence="5 6">
    <name type="scientific">Phormidesmis priestleyi ULC007</name>
    <dbReference type="NCBI Taxonomy" id="1920490"/>
    <lineage>
        <taxon>Bacteria</taxon>
        <taxon>Bacillati</taxon>
        <taxon>Cyanobacteriota</taxon>
        <taxon>Cyanophyceae</taxon>
        <taxon>Leptolyngbyales</taxon>
        <taxon>Leptolyngbyaceae</taxon>
        <taxon>Phormidesmis</taxon>
    </lineage>
</organism>
<dbReference type="SMART" id="SM01080">
    <property type="entry name" value="CHASE2"/>
    <property type="match status" value="1"/>
</dbReference>
<dbReference type="InterPro" id="IPR013767">
    <property type="entry name" value="PAS_fold"/>
</dbReference>
<dbReference type="InterPro" id="IPR029787">
    <property type="entry name" value="Nucleotide_cyclase"/>
</dbReference>
<dbReference type="SMART" id="SM00091">
    <property type="entry name" value="PAS"/>
    <property type="match status" value="1"/>
</dbReference>
<evidence type="ECO:0000259" key="3">
    <source>
        <dbReference type="PROSITE" id="PS50113"/>
    </source>
</evidence>
<comment type="caution">
    <text evidence="5">The sequence shown here is derived from an EMBL/GenBank/DDBJ whole genome shotgun (WGS) entry which is preliminary data.</text>
</comment>
<keyword evidence="1" id="KW-1133">Transmembrane helix</keyword>
<dbReference type="InterPro" id="IPR000160">
    <property type="entry name" value="GGDEF_dom"/>
</dbReference>
<dbReference type="NCBIfam" id="TIGR00254">
    <property type="entry name" value="GGDEF"/>
    <property type="match status" value="1"/>
</dbReference>
<dbReference type="PROSITE" id="PS51257">
    <property type="entry name" value="PROKAR_LIPOPROTEIN"/>
    <property type="match status" value="1"/>
</dbReference>
<dbReference type="NCBIfam" id="TIGR00229">
    <property type="entry name" value="sensory_box"/>
    <property type="match status" value="1"/>
</dbReference>
<keyword evidence="1" id="KW-0812">Transmembrane</keyword>
<dbReference type="FunFam" id="3.30.70.270:FF:000001">
    <property type="entry name" value="Diguanylate cyclase domain protein"/>
    <property type="match status" value="1"/>
</dbReference>
<dbReference type="PROSITE" id="PS50887">
    <property type="entry name" value="GGDEF"/>
    <property type="match status" value="1"/>
</dbReference>